<dbReference type="Gene3D" id="1.25.40.10">
    <property type="entry name" value="Tetratricopeptide repeat domain"/>
    <property type="match status" value="3"/>
</dbReference>
<evidence type="ECO:0000313" key="1">
    <source>
        <dbReference type="EMBL" id="GHI26611.1"/>
    </source>
</evidence>
<sequence>MRDLKHLIYLAYVSAGAPTLDEMAGVVAASDLDACPSRDTIGRLIGDSTSAGKQADVIALVRVLTRMAAGDVATAAKDTARLWTQAQLAEPLGQPIASIDPYALEVHHAIAVGGATGLPKYVEREHDVRLRSIVTEAASGATRLVMLVGTSSTGKTRACWEAIQQLPPTWRLWHPIAPERPQAMLADLARVGPQTVIWLNEAQHYLLHQQHGEAIAAGLRSILRDTSCSPVLILGTIWPGADYFDKLTTQPPVGEPDPFNQARVLLSGREIRLPNAFTPSVIDELKNSEDPRLAEAAALAKDGMLTQYLAGAPELMKIYSSATEAARSLLEAAMDARRLGHPLDLPRSFLQAAAEGYLSDTEWELLPDNWLGPSLKLLTNPVKGACGPLHPQKRARGATHPSASASEQTYRLADFLDQHGRTTRHITRIPALFWQAAIQHSSGEGARSLAEAAVRRGLTQIACALWAKSGDFAAIGWALAEAGRPQEAHSAFEQAAATGDAEGLTGTAQLLWSADRREEALAYFERAAAAGDREAFPKAAHLLACDDQLDEAMQWFERAAAAGDQDALSLAAFYLANADQTDRALAWYKRAAAAGNHHALRSAADLLAGTDQLDEALEWYERAVTAGDPEAMRSAADHLAEAGRWDRVLAWYERTAQVGDHEVIRLAAEHLAQVDRWDEALAWYERAVAAGDPEAMRSAAEHLAQVDRWDEALAWYERAVAAGDPEAMRSAAEHLAQVDRWDEALAWYERAAAAGDPAAIRSAASDLAEADRWGEALAWYERAVAAGDREAIRWKAHDLGRADRWDEALAWYERAVAAGDHEAIRWAAYQLGKADRWDEALAWYERATAEAGMPSTRRAVDALRKVHRFEDAQALRRYGWDPSGGIAAPWHLSALKVADQ</sequence>
<organism evidence="1 2">
    <name type="scientific">Streptomyces hydrogenans</name>
    <dbReference type="NCBI Taxonomy" id="1873719"/>
    <lineage>
        <taxon>Bacteria</taxon>
        <taxon>Bacillati</taxon>
        <taxon>Actinomycetota</taxon>
        <taxon>Actinomycetes</taxon>
        <taxon>Kitasatosporales</taxon>
        <taxon>Streptomycetaceae</taxon>
        <taxon>Streptomyces</taxon>
    </lineage>
</organism>
<reference evidence="1" key="1">
    <citation type="submission" date="2024-05" db="EMBL/GenBank/DDBJ databases">
        <title>Whole genome shotgun sequence of Streptomyces hydrogenans NBRC 13475.</title>
        <authorList>
            <person name="Komaki H."/>
            <person name="Tamura T."/>
        </authorList>
    </citation>
    <scope>NUCLEOTIDE SEQUENCE</scope>
    <source>
        <strain evidence="1">NBRC 13475</strain>
    </source>
</reference>
<name>A0ABQ3PNK3_9ACTN</name>
<dbReference type="SMART" id="SM00671">
    <property type="entry name" value="SEL1"/>
    <property type="match status" value="6"/>
</dbReference>
<dbReference type="RefSeq" id="WP_190225462.1">
    <property type="nucleotide sequence ID" value="NZ_BNBS01000108.1"/>
</dbReference>
<dbReference type="EMBL" id="BNDW01000102">
    <property type="protein sequence ID" value="GHI26611.1"/>
    <property type="molecule type" value="Genomic_DNA"/>
</dbReference>
<dbReference type="InterPro" id="IPR006597">
    <property type="entry name" value="Sel1-like"/>
</dbReference>
<dbReference type="PANTHER" id="PTHR12558:SF13">
    <property type="entry name" value="CELL DIVISION CYCLE PROTEIN 27 HOMOLOG"/>
    <property type="match status" value="1"/>
</dbReference>
<protein>
    <recommendedName>
        <fullName evidence="3">Tetratricopeptide repeat protein</fullName>
    </recommendedName>
</protein>
<dbReference type="Proteomes" id="UP001052739">
    <property type="component" value="Unassembled WGS sequence"/>
</dbReference>
<evidence type="ECO:0000313" key="2">
    <source>
        <dbReference type="Proteomes" id="UP001052739"/>
    </source>
</evidence>
<dbReference type="Pfam" id="PF08238">
    <property type="entry name" value="Sel1"/>
    <property type="match status" value="9"/>
</dbReference>
<dbReference type="PANTHER" id="PTHR12558">
    <property type="entry name" value="CELL DIVISION CYCLE 16,23,27"/>
    <property type="match status" value="1"/>
</dbReference>
<comment type="caution">
    <text evidence="1">The sequence shown here is derived from an EMBL/GenBank/DDBJ whole genome shotgun (WGS) entry which is preliminary data.</text>
</comment>
<gene>
    <name evidence="1" type="ORF">Shyd_79820</name>
</gene>
<dbReference type="SUPFAM" id="SSF81901">
    <property type="entry name" value="HCP-like"/>
    <property type="match status" value="2"/>
</dbReference>
<keyword evidence="2" id="KW-1185">Reference proteome</keyword>
<accession>A0ABQ3PNK3</accession>
<proteinExistence type="predicted"/>
<dbReference type="InterPro" id="IPR011990">
    <property type="entry name" value="TPR-like_helical_dom_sf"/>
</dbReference>
<evidence type="ECO:0008006" key="3">
    <source>
        <dbReference type="Google" id="ProtNLM"/>
    </source>
</evidence>